<reference evidence="3" key="3">
    <citation type="submission" date="2015-04" db="UniProtKB">
        <authorList>
            <consortium name="EnsemblPlants"/>
        </authorList>
    </citation>
    <scope>IDENTIFICATION</scope>
    <source>
        <strain evidence="3">cv. Jemalong A17</strain>
    </source>
</reference>
<dbReference type="AlphaFoldDB" id="A0A072UBW3"/>
<accession>A0A072UBW3</accession>
<organism evidence="2 4">
    <name type="scientific">Medicago truncatula</name>
    <name type="common">Barrel medic</name>
    <name type="synonym">Medicago tribuloides</name>
    <dbReference type="NCBI Taxonomy" id="3880"/>
    <lineage>
        <taxon>Eukaryota</taxon>
        <taxon>Viridiplantae</taxon>
        <taxon>Streptophyta</taxon>
        <taxon>Embryophyta</taxon>
        <taxon>Tracheophyta</taxon>
        <taxon>Spermatophyta</taxon>
        <taxon>Magnoliopsida</taxon>
        <taxon>eudicotyledons</taxon>
        <taxon>Gunneridae</taxon>
        <taxon>Pentapetalae</taxon>
        <taxon>rosids</taxon>
        <taxon>fabids</taxon>
        <taxon>Fabales</taxon>
        <taxon>Fabaceae</taxon>
        <taxon>Papilionoideae</taxon>
        <taxon>50 kb inversion clade</taxon>
        <taxon>NPAAA clade</taxon>
        <taxon>Hologalegina</taxon>
        <taxon>IRL clade</taxon>
        <taxon>Trifolieae</taxon>
        <taxon>Medicago</taxon>
    </lineage>
</organism>
<evidence type="ECO:0000313" key="3">
    <source>
        <dbReference type="EnsemblPlants" id="KEH27309"/>
    </source>
</evidence>
<gene>
    <name evidence="2" type="ordered locus">MTR_5g004690</name>
</gene>
<feature type="coiled-coil region" evidence="1">
    <location>
        <begin position="34"/>
        <end position="72"/>
    </location>
</feature>
<dbReference type="HOGENOM" id="CLU_2609663_0_0_1"/>
<sequence length="79" mass="9511">MTSSNSCENKKLKKELLDQKLLLLEYKSSTEAKLEEARIREENLVRSNEDFKREMKQQAEETNRMMKHMMEMFKKQAQP</sequence>
<reference evidence="2 4" key="1">
    <citation type="journal article" date="2011" name="Nature">
        <title>The Medicago genome provides insight into the evolution of rhizobial symbioses.</title>
        <authorList>
            <person name="Young N.D."/>
            <person name="Debelle F."/>
            <person name="Oldroyd G.E."/>
            <person name="Geurts R."/>
            <person name="Cannon S.B."/>
            <person name="Udvardi M.K."/>
            <person name="Benedito V.A."/>
            <person name="Mayer K.F."/>
            <person name="Gouzy J."/>
            <person name="Schoof H."/>
            <person name="Van de Peer Y."/>
            <person name="Proost S."/>
            <person name="Cook D.R."/>
            <person name="Meyers B.C."/>
            <person name="Spannagl M."/>
            <person name="Cheung F."/>
            <person name="De Mita S."/>
            <person name="Krishnakumar V."/>
            <person name="Gundlach H."/>
            <person name="Zhou S."/>
            <person name="Mudge J."/>
            <person name="Bharti A.K."/>
            <person name="Murray J.D."/>
            <person name="Naoumkina M.A."/>
            <person name="Rosen B."/>
            <person name="Silverstein K.A."/>
            <person name="Tang H."/>
            <person name="Rombauts S."/>
            <person name="Zhao P.X."/>
            <person name="Zhou P."/>
            <person name="Barbe V."/>
            <person name="Bardou P."/>
            <person name="Bechner M."/>
            <person name="Bellec A."/>
            <person name="Berger A."/>
            <person name="Berges H."/>
            <person name="Bidwell S."/>
            <person name="Bisseling T."/>
            <person name="Choisne N."/>
            <person name="Couloux A."/>
            <person name="Denny R."/>
            <person name="Deshpande S."/>
            <person name="Dai X."/>
            <person name="Doyle J.J."/>
            <person name="Dudez A.M."/>
            <person name="Farmer A.D."/>
            <person name="Fouteau S."/>
            <person name="Franken C."/>
            <person name="Gibelin C."/>
            <person name="Gish J."/>
            <person name="Goldstein S."/>
            <person name="Gonzalez A.J."/>
            <person name="Green P.J."/>
            <person name="Hallab A."/>
            <person name="Hartog M."/>
            <person name="Hua A."/>
            <person name="Humphray S.J."/>
            <person name="Jeong D.H."/>
            <person name="Jing Y."/>
            <person name="Jocker A."/>
            <person name="Kenton S.M."/>
            <person name="Kim D.J."/>
            <person name="Klee K."/>
            <person name="Lai H."/>
            <person name="Lang C."/>
            <person name="Lin S."/>
            <person name="Macmil S.L."/>
            <person name="Magdelenat G."/>
            <person name="Matthews L."/>
            <person name="McCorrison J."/>
            <person name="Monaghan E.L."/>
            <person name="Mun J.H."/>
            <person name="Najar F.Z."/>
            <person name="Nicholson C."/>
            <person name="Noirot C."/>
            <person name="O'Bleness M."/>
            <person name="Paule C.R."/>
            <person name="Poulain J."/>
            <person name="Prion F."/>
            <person name="Qin B."/>
            <person name="Qu C."/>
            <person name="Retzel E.F."/>
            <person name="Riddle C."/>
            <person name="Sallet E."/>
            <person name="Samain S."/>
            <person name="Samson N."/>
            <person name="Sanders I."/>
            <person name="Saurat O."/>
            <person name="Scarpelli C."/>
            <person name="Schiex T."/>
            <person name="Segurens B."/>
            <person name="Severin A.J."/>
            <person name="Sherrier D.J."/>
            <person name="Shi R."/>
            <person name="Sims S."/>
            <person name="Singer S.R."/>
            <person name="Sinharoy S."/>
            <person name="Sterck L."/>
            <person name="Viollet A."/>
            <person name="Wang B.B."/>
            <person name="Wang K."/>
            <person name="Wang M."/>
            <person name="Wang X."/>
            <person name="Warfsmann J."/>
            <person name="Weissenbach J."/>
            <person name="White D.D."/>
            <person name="White J.D."/>
            <person name="Wiley G.B."/>
            <person name="Wincker P."/>
            <person name="Xing Y."/>
            <person name="Yang L."/>
            <person name="Yao Z."/>
            <person name="Ying F."/>
            <person name="Zhai J."/>
            <person name="Zhou L."/>
            <person name="Zuber A."/>
            <person name="Denarie J."/>
            <person name="Dixon R.A."/>
            <person name="May G.D."/>
            <person name="Schwartz D.C."/>
            <person name="Rogers J."/>
            <person name="Quetier F."/>
            <person name="Town C.D."/>
            <person name="Roe B.A."/>
        </authorList>
    </citation>
    <scope>NUCLEOTIDE SEQUENCE [LARGE SCALE GENOMIC DNA]</scope>
    <source>
        <strain evidence="2">A17</strain>
        <strain evidence="3 4">cv. Jemalong A17</strain>
    </source>
</reference>
<reference evidence="2 4" key="2">
    <citation type="journal article" date="2014" name="BMC Genomics">
        <title>An improved genome release (version Mt4.0) for the model legume Medicago truncatula.</title>
        <authorList>
            <person name="Tang H."/>
            <person name="Krishnakumar V."/>
            <person name="Bidwell S."/>
            <person name="Rosen B."/>
            <person name="Chan A."/>
            <person name="Zhou S."/>
            <person name="Gentzbittel L."/>
            <person name="Childs K.L."/>
            <person name="Yandell M."/>
            <person name="Gundlach H."/>
            <person name="Mayer K.F."/>
            <person name="Schwartz D.C."/>
            <person name="Town C.D."/>
        </authorList>
    </citation>
    <scope>GENOME REANNOTATION</scope>
    <source>
        <strain evidence="2">A17</strain>
        <strain evidence="3 4">cv. Jemalong A17</strain>
    </source>
</reference>
<evidence type="ECO:0000256" key="1">
    <source>
        <dbReference type="SAM" id="Coils"/>
    </source>
</evidence>
<evidence type="ECO:0000313" key="4">
    <source>
        <dbReference type="Proteomes" id="UP000002051"/>
    </source>
</evidence>
<dbReference type="EMBL" id="CM001221">
    <property type="protein sequence ID" value="KEH27309.1"/>
    <property type="molecule type" value="Genomic_DNA"/>
</dbReference>
<evidence type="ECO:0000313" key="2">
    <source>
        <dbReference type="EMBL" id="KEH27309.1"/>
    </source>
</evidence>
<dbReference type="Proteomes" id="UP000002051">
    <property type="component" value="Chromosome 5"/>
</dbReference>
<dbReference type="EnsemblPlants" id="KEH27309">
    <property type="protein sequence ID" value="KEH27309"/>
    <property type="gene ID" value="MTR_5g004690"/>
</dbReference>
<keyword evidence="4" id="KW-1185">Reference proteome</keyword>
<name>A0A072UBW3_MEDTR</name>
<protein>
    <submittedName>
        <fullName evidence="2 3">Uncharacterized protein</fullName>
    </submittedName>
</protein>
<keyword evidence="1" id="KW-0175">Coiled coil</keyword>
<proteinExistence type="predicted"/>